<organism evidence="1">
    <name type="scientific">Woronichinia naegeliana WA131</name>
    <dbReference type="NCBI Taxonomy" id="2824559"/>
    <lineage>
        <taxon>Bacteria</taxon>
        <taxon>Bacillati</taxon>
        <taxon>Cyanobacteriota</taxon>
        <taxon>Cyanophyceae</taxon>
        <taxon>Synechococcales</taxon>
        <taxon>Coelosphaeriaceae</taxon>
        <taxon>Woronichinia</taxon>
    </lineage>
</organism>
<accession>A0A977KUR9</accession>
<dbReference type="EMBL" id="CP073041">
    <property type="protein sequence ID" value="UXE58695.1"/>
    <property type="molecule type" value="Genomic_DNA"/>
</dbReference>
<reference evidence="1" key="1">
    <citation type="submission" date="2021-04" db="EMBL/GenBank/DDBJ databases">
        <title>Genome sequence of Woronichinia naegeliana from Washington state freshwater lake bloom.</title>
        <authorList>
            <person name="Dreher T.W."/>
        </authorList>
    </citation>
    <scope>NUCLEOTIDE SEQUENCE</scope>
    <source>
        <strain evidence="1">WA131</strain>
    </source>
</reference>
<gene>
    <name evidence="1" type="ORF">KA717_21970</name>
</gene>
<name>A0A977KUR9_9CYAN</name>
<protein>
    <submittedName>
        <fullName evidence="1">DUF3122 domain-containing protein</fullName>
    </submittedName>
</protein>
<proteinExistence type="predicted"/>
<sequence>MELAMIRFLAPMFKKCLMQIRLFIVLLTLLGFNLLLVPDTNAMIDQREESPGHLLDQSRETLQDQQGHRWQVILFKQTQNHQAATINLRLVGFPEITTFIHPAPLLIRSFTQLDRLAQDVFAEKAPATNVGQYDFQDIIQQMEASSFWELEIPVVSESKIILKIPYFLIREWQKLVAAPIT</sequence>
<dbReference type="InterPro" id="IPR021469">
    <property type="entry name" value="DUF3122"/>
</dbReference>
<evidence type="ECO:0000313" key="1">
    <source>
        <dbReference type="EMBL" id="UXE58695.1"/>
    </source>
</evidence>
<dbReference type="Pfam" id="PF11320">
    <property type="entry name" value="DUF3122"/>
    <property type="match status" value="1"/>
</dbReference>
<dbReference type="KEGG" id="wna:KA717_21970"/>
<dbReference type="AlphaFoldDB" id="A0A977KUR9"/>
<dbReference type="Proteomes" id="UP001065613">
    <property type="component" value="Chromosome"/>
</dbReference>